<dbReference type="Proteomes" id="UP001596138">
    <property type="component" value="Unassembled WGS sequence"/>
</dbReference>
<dbReference type="RefSeq" id="WP_386764935.1">
    <property type="nucleotide sequence ID" value="NZ_JBHSTI010000008.1"/>
</dbReference>
<gene>
    <name evidence="3" type="ORF">ACFQGU_06605</name>
</gene>
<dbReference type="InterPro" id="IPR002725">
    <property type="entry name" value="YgjP-like_metallopeptidase"/>
</dbReference>
<evidence type="ECO:0000259" key="2">
    <source>
        <dbReference type="Pfam" id="PF01863"/>
    </source>
</evidence>
<evidence type="ECO:0000313" key="3">
    <source>
        <dbReference type="EMBL" id="MFC6237542.1"/>
    </source>
</evidence>
<dbReference type="Gene3D" id="3.30.2010.10">
    <property type="entry name" value="Metalloproteases ('zincins'), catalytic domain"/>
    <property type="match status" value="1"/>
</dbReference>
<evidence type="ECO:0000313" key="4">
    <source>
        <dbReference type="Proteomes" id="UP001596138"/>
    </source>
</evidence>
<proteinExistence type="predicted"/>
<dbReference type="Pfam" id="PF01863">
    <property type="entry name" value="YgjP-like"/>
    <property type="match status" value="1"/>
</dbReference>
<dbReference type="PANTHER" id="PTHR30399:SF1">
    <property type="entry name" value="UTP PYROPHOSPHATASE"/>
    <property type="match status" value="1"/>
</dbReference>
<protein>
    <submittedName>
        <fullName evidence="3">SprT-like domain-containing protein</fullName>
    </submittedName>
</protein>
<feature type="region of interest" description="Disordered" evidence="1">
    <location>
        <begin position="199"/>
        <end position="265"/>
    </location>
</feature>
<organism evidence="3 4">
    <name type="scientific">Longivirga aurantiaca</name>
    <dbReference type="NCBI Taxonomy" id="1837743"/>
    <lineage>
        <taxon>Bacteria</taxon>
        <taxon>Bacillati</taxon>
        <taxon>Actinomycetota</taxon>
        <taxon>Actinomycetes</taxon>
        <taxon>Sporichthyales</taxon>
        <taxon>Sporichthyaceae</taxon>
        <taxon>Longivirga</taxon>
    </lineage>
</organism>
<evidence type="ECO:0000256" key="1">
    <source>
        <dbReference type="SAM" id="MobiDB-lite"/>
    </source>
</evidence>
<accession>A0ABW1SYP3</accession>
<dbReference type="InterPro" id="IPR053136">
    <property type="entry name" value="UTP_pyrophosphatase-like"/>
</dbReference>
<dbReference type="EMBL" id="JBHSTI010000008">
    <property type="protein sequence ID" value="MFC6237542.1"/>
    <property type="molecule type" value="Genomic_DNA"/>
</dbReference>
<dbReference type="PANTHER" id="PTHR30399">
    <property type="entry name" value="UNCHARACTERIZED PROTEIN YGJP"/>
    <property type="match status" value="1"/>
</dbReference>
<name>A0ABW1SYP3_9ACTN</name>
<reference evidence="4" key="1">
    <citation type="journal article" date="2019" name="Int. J. Syst. Evol. Microbiol.">
        <title>The Global Catalogue of Microorganisms (GCM) 10K type strain sequencing project: providing services to taxonomists for standard genome sequencing and annotation.</title>
        <authorList>
            <consortium name="The Broad Institute Genomics Platform"/>
            <consortium name="The Broad Institute Genome Sequencing Center for Infectious Disease"/>
            <person name="Wu L."/>
            <person name="Ma J."/>
        </authorList>
    </citation>
    <scope>NUCLEOTIDE SEQUENCE [LARGE SCALE GENOMIC DNA]</scope>
    <source>
        <strain evidence="4">CGMCC 4.7317</strain>
    </source>
</reference>
<sequence>MNDVRRVGGARDAVSAGRRTVVAMSQHVVEIPGLPPDVEVRRSTRRRRSVTAYREDGRTIVVVPHRMSRADIKPYVEELVGKLVAREKRSARSDDQLMARARLLSRRHLDGRAVPTSVRFVSNQRKRWGSCTPLDGSIRLSDRLHSMPEHVVDYVLLHELVHLLVSDHGPDFEAWMARYPRLVESRAFLAGVDHATGLGLRAEPDEDDAADAAGGAPSEIDVRDPAAPAAAAPAPAPRRRRTQVSLDTTEPLFDRAVHLPPTRSY</sequence>
<feature type="domain" description="YgjP-like metallopeptidase" evidence="2">
    <location>
        <begin position="120"/>
        <end position="179"/>
    </location>
</feature>
<comment type="caution">
    <text evidence="3">The sequence shown here is derived from an EMBL/GenBank/DDBJ whole genome shotgun (WGS) entry which is preliminary data.</text>
</comment>
<keyword evidence="4" id="KW-1185">Reference proteome</keyword>